<dbReference type="Pfam" id="PF12833">
    <property type="entry name" value="HTH_18"/>
    <property type="match status" value="1"/>
</dbReference>
<dbReference type="InterPro" id="IPR018060">
    <property type="entry name" value="HTH_AraC"/>
</dbReference>
<proteinExistence type="predicted"/>
<dbReference type="InterPro" id="IPR014710">
    <property type="entry name" value="RmlC-like_jellyroll"/>
</dbReference>
<dbReference type="SUPFAM" id="SSF46689">
    <property type="entry name" value="Homeodomain-like"/>
    <property type="match status" value="1"/>
</dbReference>
<dbReference type="AlphaFoldDB" id="A0A7X2N1K1"/>
<keyword evidence="1" id="KW-0805">Transcription regulation</keyword>
<keyword evidence="3" id="KW-0804">Transcription</keyword>
<gene>
    <name evidence="5" type="ORF">FYJ50_01440</name>
</gene>
<reference evidence="5 6" key="1">
    <citation type="submission" date="2019-08" db="EMBL/GenBank/DDBJ databases">
        <title>In-depth cultivation of the pig gut microbiome towards novel bacterial diversity and tailored functional studies.</title>
        <authorList>
            <person name="Wylensek D."/>
            <person name="Hitch T.C.A."/>
            <person name="Clavel T."/>
        </authorList>
    </citation>
    <scope>NUCLEOTIDE SEQUENCE [LARGE SCALE GENOMIC DNA]</scope>
    <source>
        <strain evidence="5 6">LKV-178-WT-2G</strain>
    </source>
</reference>
<evidence type="ECO:0000256" key="1">
    <source>
        <dbReference type="ARBA" id="ARBA00023015"/>
    </source>
</evidence>
<feature type="domain" description="HTH araC/xylS-type" evidence="4">
    <location>
        <begin position="294"/>
        <end position="393"/>
    </location>
</feature>
<dbReference type="InterPro" id="IPR020449">
    <property type="entry name" value="Tscrpt_reg_AraC-type_HTH"/>
</dbReference>
<evidence type="ECO:0000256" key="2">
    <source>
        <dbReference type="ARBA" id="ARBA00023125"/>
    </source>
</evidence>
<evidence type="ECO:0000313" key="6">
    <source>
        <dbReference type="Proteomes" id="UP000470082"/>
    </source>
</evidence>
<dbReference type="InterPro" id="IPR009057">
    <property type="entry name" value="Homeodomain-like_sf"/>
</dbReference>
<dbReference type="Pfam" id="PF02311">
    <property type="entry name" value="AraC_binding"/>
    <property type="match status" value="1"/>
</dbReference>
<comment type="caution">
    <text evidence="5">The sequence shown here is derived from an EMBL/GenBank/DDBJ whole genome shotgun (WGS) entry which is preliminary data.</text>
</comment>
<keyword evidence="6" id="KW-1185">Reference proteome</keyword>
<dbReference type="PROSITE" id="PS00041">
    <property type="entry name" value="HTH_ARAC_FAMILY_1"/>
    <property type="match status" value="1"/>
</dbReference>
<dbReference type="Gene3D" id="1.10.10.60">
    <property type="entry name" value="Homeodomain-like"/>
    <property type="match status" value="2"/>
</dbReference>
<dbReference type="PRINTS" id="PR00032">
    <property type="entry name" value="HTHARAC"/>
</dbReference>
<dbReference type="SUPFAM" id="SSF51215">
    <property type="entry name" value="Regulatory protein AraC"/>
    <property type="match status" value="1"/>
</dbReference>
<dbReference type="InterPro" id="IPR003313">
    <property type="entry name" value="AraC-bd"/>
</dbReference>
<keyword evidence="2" id="KW-0238">DNA-binding</keyword>
<name>A0A7X2N1K1_9FIRM</name>
<dbReference type="Gene3D" id="2.60.120.10">
    <property type="entry name" value="Jelly Rolls"/>
    <property type="match status" value="1"/>
</dbReference>
<dbReference type="PROSITE" id="PS01124">
    <property type="entry name" value="HTH_ARAC_FAMILY_2"/>
    <property type="match status" value="1"/>
</dbReference>
<evidence type="ECO:0000313" key="5">
    <source>
        <dbReference type="EMBL" id="MSS00794.1"/>
    </source>
</evidence>
<accession>A0A7X2N1K1</accession>
<sequence>MKGVIMFNKTSSLDFLKYGEVFTDYTRNKSIHQNNYVLNATSDTITYFLKASEDIYLKVLDGIALLVITENPENKEYDEFVIHRIIKINKGFYFNFVPLGKISKIELAFINGCRIENVFLNQEYTYQRILPTLHINELIAYYYNVRNHHYSFQGESIKYWEITYVDSGTLYTTIEGKEYVLHSNDLMIYAPDQFHRQRTEDNPCSYLSIIIDMDIDLEAQKESLMNHIFKIGREAKAALDLFVQGSSTDGEHSNLLMFEALNRIVYELMTSNNEEVVKVASTPMQQNFENELLNEILLYINENVFSDFNNVEELCQRFGLSRSSLQNLFNNNLNIAPKRYILNTKLNKSKELIRESKYTISEISNLLGFSSIHYFSRRFKQEYNISPTEYANKIYKSK</sequence>
<dbReference type="PANTHER" id="PTHR43280:SF2">
    <property type="entry name" value="HTH-TYPE TRANSCRIPTIONAL REGULATOR EXSA"/>
    <property type="match status" value="1"/>
</dbReference>
<evidence type="ECO:0000256" key="3">
    <source>
        <dbReference type="ARBA" id="ARBA00023163"/>
    </source>
</evidence>
<dbReference type="InterPro" id="IPR018062">
    <property type="entry name" value="HTH_AraC-typ_CS"/>
</dbReference>
<dbReference type="GO" id="GO:0043565">
    <property type="term" value="F:sequence-specific DNA binding"/>
    <property type="evidence" value="ECO:0007669"/>
    <property type="project" value="InterPro"/>
</dbReference>
<dbReference type="EMBL" id="VUMM01000002">
    <property type="protein sequence ID" value="MSS00794.1"/>
    <property type="molecule type" value="Genomic_DNA"/>
</dbReference>
<evidence type="ECO:0000259" key="4">
    <source>
        <dbReference type="PROSITE" id="PS01124"/>
    </source>
</evidence>
<dbReference type="GO" id="GO:0003700">
    <property type="term" value="F:DNA-binding transcription factor activity"/>
    <property type="evidence" value="ECO:0007669"/>
    <property type="project" value="InterPro"/>
</dbReference>
<organism evidence="5 6">
    <name type="scientific">Floccifex porci</name>
    <dbReference type="NCBI Taxonomy" id="2606629"/>
    <lineage>
        <taxon>Bacteria</taxon>
        <taxon>Bacillati</taxon>
        <taxon>Bacillota</taxon>
        <taxon>Erysipelotrichia</taxon>
        <taxon>Erysipelotrichales</taxon>
        <taxon>Erysipelotrichaceae</taxon>
        <taxon>Floccifex</taxon>
    </lineage>
</organism>
<dbReference type="Proteomes" id="UP000470082">
    <property type="component" value="Unassembled WGS sequence"/>
</dbReference>
<dbReference type="PANTHER" id="PTHR43280">
    <property type="entry name" value="ARAC-FAMILY TRANSCRIPTIONAL REGULATOR"/>
    <property type="match status" value="1"/>
</dbReference>
<dbReference type="InterPro" id="IPR037923">
    <property type="entry name" value="HTH-like"/>
</dbReference>
<protein>
    <submittedName>
        <fullName evidence="5">AraC family transcriptional regulator</fullName>
    </submittedName>
</protein>
<dbReference type="SMART" id="SM00342">
    <property type="entry name" value="HTH_ARAC"/>
    <property type="match status" value="1"/>
</dbReference>